<dbReference type="GO" id="GO:0043565">
    <property type="term" value="F:sequence-specific DNA binding"/>
    <property type="evidence" value="ECO:0007669"/>
    <property type="project" value="InterPro"/>
</dbReference>
<keyword evidence="3" id="KW-0539">Nucleus</keyword>
<dbReference type="SMART" id="SM00415">
    <property type="entry name" value="HSF"/>
    <property type="match status" value="1"/>
</dbReference>
<dbReference type="PANTHER" id="PTHR10015">
    <property type="entry name" value="HEAT SHOCK TRANSCRIPTION FACTOR"/>
    <property type="match status" value="1"/>
</dbReference>
<dbReference type="Pfam" id="PF00447">
    <property type="entry name" value="HSF_DNA-bind"/>
    <property type="match status" value="1"/>
</dbReference>
<dbReference type="Gene3D" id="1.10.10.10">
    <property type="entry name" value="Winged helix-like DNA-binding domain superfamily/Winged helix DNA-binding domain"/>
    <property type="match status" value="1"/>
</dbReference>
<dbReference type="GO" id="GO:0005634">
    <property type="term" value="C:nucleus"/>
    <property type="evidence" value="ECO:0007669"/>
    <property type="project" value="UniProtKB-SubCell"/>
</dbReference>
<comment type="subcellular location">
    <subcellularLocation>
        <location evidence="1">Nucleus</location>
    </subcellularLocation>
</comment>
<protein>
    <recommendedName>
        <fullName evidence="5">HSF-type DNA-binding domain-containing protein</fullName>
    </recommendedName>
</protein>
<evidence type="ECO:0000256" key="4">
    <source>
        <dbReference type="RuleBase" id="RU004020"/>
    </source>
</evidence>
<proteinExistence type="inferred from homology"/>
<evidence type="ECO:0000256" key="1">
    <source>
        <dbReference type="ARBA" id="ARBA00004123"/>
    </source>
</evidence>
<dbReference type="InterPro" id="IPR036390">
    <property type="entry name" value="WH_DNA-bd_sf"/>
</dbReference>
<evidence type="ECO:0000256" key="2">
    <source>
        <dbReference type="ARBA" id="ARBA00023125"/>
    </source>
</evidence>
<feature type="domain" description="HSF-type DNA-binding" evidence="5">
    <location>
        <begin position="130"/>
        <end position="229"/>
    </location>
</feature>
<dbReference type="GO" id="GO:0003700">
    <property type="term" value="F:DNA-binding transcription factor activity"/>
    <property type="evidence" value="ECO:0007669"/>
    <property type="project" value="InterPro"/>
</dbReference>
<dbReference type="AlphaFoldDB" id="A0A7S2XPV9"/>
<evidence type="ECO:0000256" key="3">
    <source>
        <dbReference type="ARBA" id="ARBA00023242"/>
    </source>
</evidence>
<evidence type="ECO:0000259" key="5">
    <source>
        <dbReference type="SMART" id="SM00415"/>
    </source>
</evidence>
<evidence type="ECO:0000313" key="6">
    <source>
        <dbReference type="EMBL" id="CAD9819756.1"/>
    </source>
</evidence>
<accession>A0A7S2XPV9</accession>
<dbReference type="InterPro" id="IPR000232">
    <property type="entry name" value="HSF_DNA-bd"/>
</dbReference>
<organism evidence="6">
    <name type="scientific">Attheya septentrionalis</name>
    <dbReference type="NCBI Taxonomy" id="420275"/>
    <lineage>
        <taxon>Eukaryota</taxon>
        <taxon>Sar</taxon>
        <taxon>Stramenopiles</taxon>
        <taxon>Ochrophyta</taxon>
        <taxon>Bacillariophyta</taxon>
        <taxon>Coscinodiscophyceae</taxon>
        <taxon>Chaetocerotophycidae</taxon>
        <taxon>Chaetocerotales</taxon>
        <taxon>Attheyaceae</taxon>
        <taxon>Attheya</taxon>
    </lineage>
</organism>
<gene>
    <name evidence="6" type="ORF">ASEP1449_LOCUS11589</name>
</gene>
<reference evidence="6" key="1">
    <citation type="submission" date="2021-01" db="EMBL/GenBank/DDBJ databases">
        <authorList>
            <person name="Corre E."/>
            <person name="Pelletier E."/>
            <person name="Niang G."/>
            <person name="Scheremetjew M."/>
            <person name="Finn R."/>
            <person name="Kale V."/>
            <person name="Holt S."/>
            <person name="Cochrane G."/>
            <person name="Meng A."/>
            <person name="Brown T."/>
            <person name="Cohen L."/>
        </authorList>
    </citation>
    <scope>NUCLEOTIDE SEQUENCE</scope>
    <source>
        <strain evidence="6">CCMP2084</strain>
    </source>
</reference>
<sequence>MVLSHNTNTQLEVSMMTSVSYPVSVSTSSSSSVVTQERVSTPTSPYTPPLAEPIEHQPPSIVASIQSNSEINRMTIPTTIDFGAMRTNTLILPTTCGEAKPNCVTPVGSVDAVIQPTRKNSNSSGNPPPRLNKFVRRLHDMLQSERQSGIVEWRKGLLVLHSTDAFAKTILPRYFNTKNFKTFRRQLNYYGFVHVRSFSATGSSTTALWVNRDLATRGTGSISSVLMLKRIEPCDSAKTAEGRRVRKEEAVSTVEDDMGINANSLQLDQFRSNALRREGHLGSEEIHSYIMPSSSLLSGPPIPMVVHCHQPISSSTCLPPTSLLRAPPLWSYNMTPDRISVKKTVPEEREGENTNDAATLLLMLSKSIVS</sequence>
<name>A0A7S2XPV9_9STRA</name>
<dbReference type="SUPFAM" id="SSF46785">
    <property type="entry name" value="Winged helix' DNA-binding domain"/>
    <property type="match status" value="1"/>
</dbReference>
<dbReference type="InterPro" id="IPR036388">
    <property type="entry name" value="WH-like_DNA-bd_sf"/>
</dbReference>
<dbReference type="PRINTS" id="PR00056">
    <property type="entry name" value="HSFDOMAIN"/>
</dbReference>
<keyword evidence="2" id="KW-0238">DNA-binding</keyword>
<dbReference type="PANTHER" id="PTHR10015:SF206">
    <property type="entry name" value="HSF-TYPE DNA-BINDING DOMAIN-CONTAINING PROTEIN"/>
    <property type="match status" value="1"/>
</dbReference>
<comment type="similarity">
    <text evidence="4">Belongs to the HSF family.</text>
</comment>
<dbReference type="EMBL" id="HBHQ01017322">
    <property type="protein sequence ID" value="CAD9819756.1"/>
    <property type="molecule type" value="Transcribed_RNA"/>
</dbReference>
<dbReference type="FunFam" id="1.10.10.10:FF:001611">
    <property type="entry name" value="Predicted protein"/>
    <property type="match status" value="1"/>
</dbReference>